<dbReference type="AlphaFoldDB" id="A0A0F4L0K0"/>
<dbReference type="InterPro" id="IPR037171">
    <property type="entry name" value="NagB/RpiA_transferase-like"/>
</dbReference>
<sequence>MTDREVFLDYLAKKSGRPRHQLKDHPLVPVNDLPETTLSGHTQDELLEIARKSSEAVHVDFRTCTKAGLPTALDEFIDSRKDDSDHVMLPTSDLFADFGLEEWRDGLNPPATFWKPGASREENIRTADESGTAIAFADFLLAESGTITVATTPGQGRAFHFLPVHYLSIIRKSKILPRTRQAMDYYDPALVSGELKTSNINFITGPSNTGDIEMVIVVGVHGPLDMTYLVVEDM</sequence>
<dbReference type="PANTHER" id="PTHR43682">
    <property type="entry name" value="LACTATE UTILIZATION PROTEIN C"/>
    <property type="match status" value="1"/>
</dbReference>
<feature type="domain" description="LUD" evidence="1">
    <location>
        <begin position="50"/>
        <end position="231"/>
    </location>
</feature>
<comment type="caution">
    <text evidence="2">The sequence shown here is derived from an EMBL/GenBank/DDBJ whole genome shotgun (WGS) entry which is preliminary data.</text>
</comment>
<dbReference type="EMBL" id="JWMF01000003">
    <property type="protein sequence ID" value="KJY52205.1"/>
    <property type="molecule type" value="Genomic_DNA"/>
</dbReference>
<evidence type="ECO:0000313" key="3">
    <source>
        <dbReference type="Proteomes" id="UP000033567"/>
    </source>
</evidence>
<protein>
    <submittedName>
        <fullName evidence="2">YkgG family protein</fullName>
    </submittedName>
</protein>
<name>A0A0F4L0K0_9BIFI</name>
<gene>
    <name evidence="2" type="ORF">JF70_02950</name>
</gene>
<reference evidence="2 3" key="1">
    <citation type="submission" date="2014-12" db="EMBL/GenBank/DDBJ databases">
        <title>Comparative genomics of the lactic acid bacteria isolated from the honey bee gut.</title>
        <authorList>
            <person name="Ellegaard K.M."/>
            <person name="Tamarit D."/>
            <person name="Javelind E."/>
            <person name="Olofsson T."/>
            <person name="Andersson S.G."/>
            <person name="Vasquez A."/>
        </authorList>
    </citation>
    <scope>NUCLEOTIDE SEQUENCE [LARGE SCALE GENOMIC DNA]</scope>
    <source>
        <strain evidence="2 3">Bin7</strain>
    </source>
</reference>
<dbReference type="InterPro" id="IPR003741">
    <property type="entry name" value="LUD_dom"/>
</dbReference>
<dbReference type="InterPro" id="IPR024185">
    <property type="entry name" value="FTHF_cligase-like_sf"/>
</dbReference>
<dbReference type="RefSeq" id="WP_045935029.1">
    <property type="nucleotide sequence ID" value="NZ_KQ033885.1"/>
</dbReference>
<dbReference type="PANTHER" id="PTHR43682:SF1">
    <property type="entry name" value="LACTATE UTILIZATION PROTEIN C"/>
    <property type="match status" value="1"/>
</dbReference>
<dbReference type="Pfam" id="PF02589">
    <property type="entry name" value="LUD_dom"/>
    <property type="match status" value="1"/>
</dbReference>
<dbReference type="PATRIC" id="fig|1684.5.peg.312"/>
<dbReference type="SUPFAM" id="SSF100950">
    <property type="entry name" value="NagB/RpiA/CoA transferase-like"/>
    <property type="match status" value="1"/>
</dbReference>
<evidence type="ECO:0000313" key="2">
    <source>
        <dbReference type="EMBL" id="KJY52205.1"/>
    </source>
</evidence>
<dbReference type="Gene3D" id="3.40.50.10420">
    <property type="entry name" value="NagB/RpiA/CoA transferase-like"/>
    <property type="match status" value="1"/>
</dbReference>
<organism evidence="2 3">
    <name type="scientific">Bifidobacterium mellis</name>
    <dbReference type="NCBI Taxonomy" id="1293823"/>
    <lineage>
        <taxon>Bacteria</taxon>
        <taxon>Bacillati</taxon>
        <taxon>Actinomycetota</taxon>
        <taxon>Actinomycetes</taxon>
        <taxon>Bifidobacteriales</taxon>
        <taxon>Bifidobacteriaceae</taxon>
        <taxon>Bifidobacterium</taxon>
    </lineage>
</organism>
<dbReference type="Proteomes" id="UP000033567">
    <property type="component" value="Unassembled WGS sequence"/>
</dbReference>
<keyword evidence="3" id="KW-1185">Reference proteome</keyword>
<proteinExistence type="predicted"/>
<accession>A0A0F4L0K0</accession>
<evidence type="ECO:0000259" key="1">
    <source>
        <dbReference type="Pfam" id="PF02589"/>
    </source>
</evidence>